<protein>
    <submittedName>
        <fullName evidence="1">Uncharacterized protein</fullName>
    </submittedName>
</protein>
<evidence type="ECO:0000313" key="1">
    <source>
        <dbReference type="EMBL" id="QGS51432.1"/>
    </source>
</evidence>
<organism evidence="1 2">
    <name type="scientific">Spiroplasma tabanidicola</name>
    <dbReference type="NCBI Taxonomy" id="324079"/>
    <lineage>
        <taxon>Bacteria</taxon>
        <taxon>Bacillati</taxon>
        <taxon>Mycoplasmatota</taxon>
        <taxon>Mollicutes</taxon>
        <taxon>Entomoplasmatales</taxon>
        <taxon>Spiroplasmataceae</taxon>
        <taxon>Spiroplasma</taxon>
    </lineage>
</organism>
<name>A0A6I6CBI9_9MOLU</name>
<accession>A0A6I6CBI9</accession>
<gene>
    <name evidence="1" type="ORF">STABA_v1c00650</name>
</gene>
<dbReference type="AlphaFoldDB" id="A0A6I6CBI9"/>
<dbReference type="EMBL" id="CP046276">
    <property type="protein sequence ID" value="QGS51432.1"/>
    <property type="molecule type" value="Genomic_DNA"/>
</dbReference>
<reference evidence="1 2" key="1">
    <citation type="submission" date="2019-11" db="EMBL/GenBank/DDBJ databases">
        <title>Complete genome sequence of Spiroplasma tabanidicola TAUS-1 (DSM 22603).</title>
        <authorList>
            <person name="Huang C.-T."/>
            <person name="Lin Y.-C."/>
            <person name="Kuo C.-H."/>
        </authorList>
    </citation>
    <scope>NUCLEOTIDE SEQUENCE [LARGE SCALE GENOMIC DNA]</scope>
    <source>
        <strain evidence="1 2">TAUS-1</strain>
    </source>
</reference>
<keyword evidence="2" id="KW-1185">Reference proteome</keyword>
<dbReference type="Proteomes" id="UP000424468">
    <property type="component" value="Chromosome"/>
</dbReference>
<proteinExistence type="predicted"/>
<sequence>MKPYFSCLHNNEYVIKLQKDIEKQFPNIIEAKLVWLTLDNIRKKTNIFFYKDLGWNFVLKNNNKDILCIRIDNLKETKNILWYLVSFFII</sequence>
<dbReference type="KEGG" id="stab:STABA_v1c00650"/>
<evidence type="ECO:0000313" key="2">
    <source>
        <dbReference type="Proteomes" id="UP000424468"/>
    </source>
</evidence>